<protein>
    <submittedName>
        <fullName evidence="1">Uncharacterized protein</fullName>
    </submittedName>
</protein>
<reference evidence="1" key="2">
    <citation type="submission" date="2025-09" db="UniProtKB">
        <authorList>
            <consortium name="EnsemblPlants"/>
        </authorList>
    </citation>
    <scope>IDENTIFICATION</scope>
</reference>
<accession>A0ACD5UM90</accession>
<dbReference type="EnsemblPlants" id="AVESA.00010b.r2.2CG0277140.1">
    <property type="protein sequence ID" value="AVESA.00010b.r2.2CG0277140.1.CDS"/>
    <property type="gene ID" value="AVESA.00010b.r2.2CG0277140"/>
</dbReference>
<sequence>MKNKHPHHLIPRTPPPQIPKPSPPAVAAATMSRWKENIFPAPPHSGGSSNPSQLLPCKRPLQSPCPPPRGPLADVSGNALQQRASGAGAGGLCVGEWIDHGYITPLPKMPKSCGFLLEDDDMDDAFLLEVDAICEEHSRSMAGKDKGREMDSTVERGPVALAAAIDPGPECLTLDDEFWKEANAIFEECHAQTSAKSHDEELKEMEEEESLVLSCGDDSLLPAISIADDGVKLEDAFWEVNAISKEHHATSSVKSQEEIKEVNLEDGSVALYVDFPPVISIAEEGGEVVDAFLGEVDAIHEGQAAMSADEDKDEPGEVGLEMEGDNGCAPKKYYEYLHSLNDRQREAACSDVAVPLMIVAGPGSGKTSTMVGRVLTLLKEEIPPSNILAMTFTTAAASEMRDRIGAVVGKAVAKEIIISTFHSFCLQLCRTHAEKLGRTSEFIIYGHGQQRRAIIEAERLLEHAKSDGLGDAVKQDDGGIKNSFKDKTKKWLKFVTQAKSSGITPEEYEKKGDLAGASILRHYNEILVSCDALDYHDFINSSITLLTKFPEVYKQCQDTWQAIVVDEFQDTSAMQYFLLKLLASHNHITIVGDDDQSIFSFNGANASGFDSFRRDFPNHKEIRLNKNYRSTRVIVEAATALIHNNTKRCHHKLVETDNPAGSKITVKECHSEDSQCAFVIDKIIETTSSSAESCNFGKIAVLYRRQITGKAFQVAFRNRKIPFNVHGVAFYRKKVIKAIMAILRTTLPGCDDGPWRQAFKTLLPGDKEDKKKIVDHVEKISLARKCSFISAATDIFSAKVLGTFKRAQITQGRKVLSTLYSLSKFVEREQSVSAVISSAGNMLPQQYLLEKRAVVDNDSGKLLNEDNDIRSVLQFLMDDVSDFLSTHFSSSGDASQIEEKGCASTLKAFIDYISLRETENVRSRKEENENSITLTTIHQSKGLEWDVVFIVQANDSEIPLLHEYNGTVKEAGSTLEEERRLFYVAMTRARKKLYILHVTVDSYRQLLPPSRFLREIPVHLLDMQGDGAATKNHEQTSRDISFDHAEGETSIQKPKPITEQNETSPYPELMQTCLANDFLKRFEIDDRAVVSHIFYQWAKKQAFQIPKRLLDKIKFVIDERLRGKGYKRKDVLCKLKSLLSEDEALGYAEYVIKWEQIPIDKRSHLMRERQEHFQKQRIENSMGSSEPTPKQVAYLRSLGCTITPTSRLHASNLIEKYKSL</sequence>
<evidence type="ECO:0000313" key="1">
    <source>
        <dbReference type="EnsemblPlants" id="AVESA.00010b.r2.2CG0277140.1.CDS"/>
    </source>
</evidence>
<name>A0ACD5UM90_AVESA</name>
<reference evidence="1" key="1">
    <citation type="submission" date="2021-05" db="EMBL/GenBank/DDBJ databases">
        <authorList>
            <person name="Scholz U."/>
            <person name="Mascher M."/>
            <person name="Fiebig A."/>
        </authorList>
    </citation>
    <scope>NUCLEOTIDE SEQUENCE [LARGE SCALE GENOMIC DNA]</scope>
</reference>
<evidence type="ECO:0000313" key="2">
    <source>
        <dbReference type="Proteomes" id="UP001732700"/>
    </source>
</evidence>
<organism evidence="1 2">
    <name type="scientific">Avena sativa</name>
    <name type="common">Oat</name>
    <dbReference type="NCBI Taxonomy" id="4498"/>
    <lineage>
        <taxon>Eukaryota</taxon>
        <taxon>Viridiplantae</taxon>
        <taxon>Streptophyta</taxon>
        <taxon>Embryophyta</taxon>
        <taxon>Tracheophyta</taxon>
        <taxon>Spermatophyta</taxon>
        <taxon>Magnoliopsida</taxon>
        <taxon>Liliopsida</taxon>
        <taxon>Poales</taxon>
        <taxon>Poaceae</taxon>
        <taxon>BOP clade</taxon>
        <taxon>Pooideae</taxon>
        <taxon>Poodae</taxon>
        <taxon>Poeae</taxon>
        <taxon>Poeae Chloroplast Group 1 (Aveneae type)</taxon>
        <taxon>Aveninae</taxon>
        <taxon>Avena</taxon>
    </lineage>
</organism>
<dbReference type="Proteomes" id="UP001732700">
    <property type="component" value="Chromosome 2C"/>
</dbReference>
<proteinExistence type="predicted"/>
<keyword evidence="2" id="KW-1185">Reference proteome</keyword>